<dbReference type="Gene3D" id="3.40.50.620">
    <property type="entry name" value="HUPs"/>
    <property type="match status" value="1"/>
</dbReference>
<evidence type="ECO:0000313" key="14">
    <source>
        <dbReference type="EMBL" id="ORY26893.1"/>
    </source>
</evidence>
<dbReference type="AlphaFoldDB" id="A0A1Y2AWC6"/>
<dbReference type="GO" id="GO:0005759">
    <property type="term" value="C:mitochondrial matrix"/>
    <property type="evidence" value="ECO:0007669"/>
    <property type="project" value="UniProtKB-SubCell"/>
</dbReference>
<dbReference type="PANTHER" id="PTHR43153">
    <property type="entry name" value="ELECTRON TRANSFER FLAVOPROTEIN ALPHA"/>
    <property type="match status" value="1"/>
</dbReference>
<protein>
    <recommendedName>
        <fullName evidence="11">Probable electron transfer flavoprotein subunit alpha</fullName>
    </recommendedName>
</protein>
<name>A0A1Y2AWC6_9TREE</name>
<dbReference type="STRING" id="71784.A0A1Y2AWC6"/>
<dbReference type="InterPro" id="IPR014730">
    <property type="entry name" value="ETF_a/b_N"/>
</dbReference>
<dbReference type="PIRSF" id="PIRSF000089">
    <property type="entry name" value="Electra_flavoP_a"/>
    <property type="match status" value="1"/>
</dbReference>
<dbReference type="EMBL" id="MCFC01000043">
    <property type="protein sequence ID" value="ORY26893.1"/>
    <property type="molecule type" value="Genomic_DNA"/>
</dbReference>
<feature type="binding site" evidence="12">
    <location>
        <begin position="290"/>
        <end position="297"/>
    </location>
    <ligand>
        <name>FAD</name>
        <dbReference type="ChEBI" id="CHEBI:57692"/>
    </ligand>
</feature>
<dbReference type="Pfam" id="PF01012">
    <property type="entry name" value="ETF"/>
    <property type="match status" value="1"/>
</dbReference>
<comment type="similarity">
    <text evidence="2 11">Belongs to the ETF alpha-subunit/FixB family.</text>
</comment>
<dbReference type="CDD" id="cd01715">
    <property type="entry name" value="ETF_alpha"/>
    <property type="match status" value="1"/>
</dbReference>
<dbReference type="InterPro" id="IPR014729">
    <property type="entry name" value="Rossmann-like_a/b/a_fold"/>
</dbReference>
<comment type="caution">
    <text evidence="14">The sequence shown here is derived from an EMBL/GenBank/DDBJ whole genome shotgun (WGS) entry which is preliminary data.</text>
</comment>
<keyword evidence="15" id="KW-1185">Reference proteome</keyword>
<dbReference type="InterPro" id="IPR014731">
    <property type="entry name" value="ETF_asu_C"/>
</dbReference>
<dbReference type="PROSITE" id="PS00696">
    <property type="entry name" value="ETF_ALPHA"/>
    <property type="match status" value="1"/>
</dbReference>
<sequence>MLRAAVRPLRASAFSSSSKVQQWRLASSLVFLEHKGGKLNDSSLSAVTAAKTLGDTAGIVIGSKADVDGVVGEAKKIEGLSKIYTASSDLYAHTIAEAVAPLLADFLPSKSITHLFGAHTAVGKNVFPRVGGILDTSVIADIIALESSGDIFTRPIYAGNAILKVKSSDKDKIKIVTVRTTAFDKTPIGSGDAPVEEVAEISSDSPTKYVSEELTVSSRPDLSSASRVVSGGRGLKSLENFNTVLDPLADALGAAVGASRAAVDSGYADNSLQVGQTGKVVAPELYVAVGISGAIQHLAGMKESKMIVAINKDADAPIFQVADVGLVADLFEAVPELANKVQAAKA</sequence>
<evidence type="ECO:0000256" key="8">
    <source>
        <dbReference type="ARBA" id="ARBA00022982"/>
    </source>
</evidence>
<dbReference type="SMART" id="SM00893">
    <property type="entry name" value="ETF"/>
    <property type="match status" value="1"/>
</dbReference>
<feature type="binding site" evidence="12">
    <location>
        <position position="311"/>
    </location>
    <ligand>
        <name>FAD</name>
        <dbReference type="ChEBI" id="CHEBI:57692"/>
    </ligand>
</feature>
<evidence type="ECO:0000256" key="5">
    <source>
        <dbReference type="ARBA" id="ARBA00022630"/>
    </source>
</evidence>
<keyword evidence="8 11" id="KW-0249">Electron transport</keyword>
<evidence type="ECO:0000256" key="6">
    <source>
        <dbReference type="ARBA" id="ARBA00022827"/>
    </source>
</evidence>
<evidence type="ECO:0000313" key="15">
    <source>
        <dbReference type="Proteomes" id="UP000193986"/>
    </source>
</evidence>
<dbReference type="InParanoid" id="A0A1Y2AWC6"/>
<keyword evidence="4 11" id="KW-0813">Transport</keyword>
<evidence type="ECO:0000256" key="3">
    <source>
        <dbReference type="ARBA" id="ARBA00011355"/>
    </source>
</evidence>
<dbReference type="FunCoup" id="A0A1Y2AWC6">
    <property type="interactions" value="230"/>
</dbReference>
<evidence type="ECO:0000256" key="10">
    <source>
        <dbReference type="ARBA" id="ARBA00025416"/>
    </source>
</evidence>
<evidence type="ECO:0000256" key="2">
    <source>
        <dbReference type="ARBA" id="ARBA00005817"/>
    </source>
</evidence>
<dbReference type="FunFam" id="3.40.50.1220:FF:000001">
    <property type="entry name" value="Electron transfer flavoprotein, alpha subunit"/>
    <property type="match status" value="1"/>
</dbReference>
<dbReference type="SUPFAM" id="SSF52402">
    <property type="entry name" value="Adenine nucleotide alpha hydrolases-like"/>
    <property type="match status" value="1"/>
</dbReference>
<gene>
    <name evidence="14" type="ORF">BCR39DRAFT_539991</name>
</gene>
<dbReference type="GO" id="GO:0050660">
    <property type="term" value="F:flavin adenine dinucleotide binding"/>
    <property type="evidence" value="ECO:0007669"/>
    <property type="project" value="InterPro"/>
</dbReference>
<evidence type="ECO:0000256" key="9">
    <source>
        <dbReference type="ARBA" id="ARBA00023128"/>
    </source>
</evidence>
<dbReference type="InterPro" id="IPR033947">
    <property type="entry name" value="ETF_alpha_N"/>
</dbReference>
<keyword evidence="9 11" id="KW-0496">Mitochondrion</keyword>
<dbReference type="Pfam" id="PF00766">
    <property type="entry name" value="ETF_alpha"/>
    <property type="match status" value="1"/>
</dbReference>
<dbReference type="PANTHER" id="PTHR43153:SF1">
    <property type="entry name" value="ELECTRON TRANSFER FLAVOPROTEIN SUBUNIT ALPHA, MITOCHONDRIAL"/>
    <property type="match status" value="1"/>
</dbReference>
<organism evidence="14 15">
    <name type="scientific">Naematelia encephala</name>
    <dbReference type="NCBI Taxonomy" id="71784"/>
    <lineage>
        <taxon>Eukaryota</taxon>
        <taxon>Fungi</taxon>
        <taxon>Dikarya</taxon>
        <taxon>Basidiomycota</taxon>
        <taxon>Agaricomycotina</taxon>
        <taxon>Tremellomycetes</taxon>
        <taxon>Tremellales</taxon>
        <taxon>Naemateliaceae</taxon>
        <taxon>Naematelia</taxon>
    </lineage>
</organism>
<comment type="cofactor">
    <cofactor evidence="11 12">
        <name>FAD</name>
        <dbReference type="ChEBI" id="CHEBI:57692"/>
    </cofactor>
    <text evidence="11 12">Binds 1 FAD per dimer.</text>
</comment>
<dbReference type="GO" id="GO:0033539">
    <property type="term" value="P:fatty acid beta-oxidation using acyl-CoA dehydrogenase"/>
    <property type="evidence" value="ECO:0007669"/>
    <property type="project" value="TreeGrafter"/>
</dbReference>
<evidence type="ECO:0000256" key="1">
    <source>
        <dbReference type="ARBA" id="ARBA00004305"/>
    </source>
</evidence>
<reference evidence="14 15" key="1">
    <citation type="submission" date="2016-07" db="EMBL/GenBank/DDBJ databases">
        <title>Pervasive Adenine N6-methylation of Active Genes in Fungi.</title>
        <authorList>
            <consortium name="DOE Joint Genome Institute"/>
            <person name="Mondo S.J."/>
            <person name="Dannebaum R.O."/>
            <person name="Kuo R.C."/>
            <person name="Labutti K."/>
            <person name="Haridas S."/>
            <person name="Kuo A."/>
            <person name="Salamov A."/>
            <person name="Ahrendt S.R."/>
            <person name="Lipzen A."/>
            <person name="Sullivan W."/>
            <person name="Andreopoulos W.B."/>
            <person name="Clum A."/>
            <person name="Lindquist E."/>
            <person name="Daum C."/>
            <person name="Ramamoorthy G.K."/>
            <person name="Gryganskyi A."/>
            <person name="Culley D."/>
            <person name="Magnuson J.K."/>
            <person name="James T.Y."/>
            <person name="O'Malley M.A."/>
            <person name="Stajich J.E."/>
            <person name="Spatafora J.W."/>
            <person name="Visel A."/>
            <person name="Grigoriev I.V."/>
        </authorList>
    </citation>
    <scope>NUCLEOTIDE SEQUENCE [LARGE SCALE GENOMIC DNA]</scope>
    <source>
        <strain evidence="14 15">68-887.2</strain>
    </source>
</reference>
<feature type="binding site" evidence="12">
    <location>
        <begin position="273"/>
        <end position="277"/>
    </location>
    <ligand>
        <name>FAD</name>
        <dbReference type="ChEBI" id="CHEBI:57692"/>
    </ligand>
</feature>
<feature type="binding site" evidence="12">
    <location>
        <position position="233"/>
    </location>
    <ligand>
        <name>FAD</name>
        <dbReference type="ChEBI" id="CHEBI:57692"/>
    </ligand>
</feature>
<evidence type="ECO:0000256" key="11">
    <source>
        <dbReference type="PIRNR" id="PIRNR000089"/>
    </source>
</evidence>
<evidence type="ECO:0000256" key="7">
    <source>
        <dbReference type="ARBA" id="ARBA00022946"/>
    </source>
</evidence>
<dbReference type="InterPro" id="IPR018206">
    <property type="entry name" value="ETF_asu_C_CS"/>
</dbReference>
<dbReference type="OrthoDB" id="1715808at2759"/>
<keyword evidence="7" id="KW-0809">Transit peptide</keyword>
<dbReference type="SUPFAM" id="SSF52467">
    <property type="entry name" value="DHS-like NAD/FAD-binding domain"/>
    <property type="match status" value="1"/>
</dbReference>
<dbReference type="Proteomes" id="UP000193986">
    <property type="component" value="Unassembled WGS sequence"/>
</dbReference>
<feature type="domain" description="Electron transfer flavoprotein alpha/beta-subunit N-terminal" evidence="13">
    <location>
        <begin position="28"/>
        <end position="213"/>
    </location>
</feature>
<dbReference type="InterPro" id="IPR029035">
    <property type="entry name" value="DHS-like_NAD/FAD-binding_dom"/>
</dbReference>
<keyword evidence="6 11" id="KW-0274">FAD</keyword>
<proteinExistence type="inferred from homology"/>
<evidence type="ECO:0000256" key="4">
    <source>
        <dbReference type="ARBA" id="ARBA00022448"/>
    </source>
</evidence>
<keyword evidence="5 11" id="KW-0285">Flavoprotein</keyword>
<dbReference type="InterPro" id="IPR001308">
    <property type="entry name" value="ETF_a/FixB"/>
</dbReference>
<comment type="function">
    <text evidence="10 11">The electron transfer flavoprotein serves as a specific electron acceptor for several dehydrogenases, including five acyl-CoA dehydrogenases, glutaryl-CoA and sarcosine dehydrogenase. It transfers the electrons to the main mitochondrial respiratory chain via ETF-ubiquinone oxidoreductase (ETF dehydrogenase).</text>
</comment>
<accession>A0A1Y2AWC6</accession>
<comment type="subunit">
    <text evidence="3 11">Heterodimer of an alpha and a beta subunit.</text>
</comment>
<dbReference type="Gene3D" id="3.40.50.1220">
    <property type="entry name" value="TPP-binding domain"/>
    <property type="match status" value="1"/>
</dbReference>
<feature type="binding site" evidence="12">
    <location>
        <begin position="259"/>
        <end position="260"/>
    </location>
    <ligand>
        <name>FAD</name>
        <dbReference type="ChEBI" id="CHEBI:57692"/>
    </ligand>
</feature>
<dbReference type="GO" id="GO:0009055">
    <property type="term" value="F:electron transfer activity"/>
    <property type="evidence" value="ECO:0007669"/>
    <property type="project" value="InterPro"/>
</dbReference>
<comment type="subcellular location">
    <subcellularLocation>
        <location evidence="1 11">Mitochondrion matrix</location>
    </subcellularLocation>
</comment>
<evidence type="ECO:0000259" key="13">
    <source>
        <dbReference type="SMART" id="SM00893"/>
    </source>
</evidence>
<evidence type="ECO:0000256" key="12">
    <source>
        <dbReference type="PIRSR" id="PIRSR000089-1"/>
    </source>
</evidence>